<protein>
    <submittedName>
        <fullName evidence="1">Uncharacterized protein</fullName>
    </submittedName>
</protein>
<accession>A0AA35J4I2</accession>
<dbReference type="Proteomes" id="UP001162087">
    <property type="component" value="Chromosome 12"/>
</dbReference>
<dbReference type="OrthoDB" id="4059607at2759"/>
<sequence length="403" mass="47000">MSEEDDHWNLVRLRKLRKGKEEEEESSKSEISLDSLHESSFAGEDDDDFDADVLSNTSSEESTQMNRIYDFRTSDGFNSGVGNTDQTTVSTISESFDTLSGSKIGGTVLPSFEGSKLKDSTPETSRRRDSGLQMDDIIDISENKPNKLKMWHVIMLSSLLSMTFSYLAVEYSLTGDVFAGFKSQQLLRDNERKLLYSNIDFVNKRSYDSTSDSLSQWAPSGKYYVDFDNHIAYPLKDNDLMGWKRYKTNLVIFWYTSKARMRDGWHKRIVKINGGRMKLHAFVKRAFRSTLDNLKLFHTEQKRHWQKLFALFQSKYKQISPRLGKSFKHSCRKAKQFGSSSKLQLRKLRFDSVKPFRAFKFKVREDTNWFIKQLKLFALKFKHLKIGKSVSKYKKKSYFKCKH</sequence>
<proteinExistence type="predicted"/>
<gene>
    <name evidence="1" type="primary">SKDI12G3430</name>
    <name evidence="1" type="ORF">SKDI_12G3430</name>
</gene>
<name>A0AA35J4I2_SACK1</name>
<evidence type="ECO:0000313" key="1">
    <source>
        <dbReference type="EMBL" id="CAI4046768.1"/>
    </source>
</evidence>
<reference evidence="1" key="1">
    <citation type="submission" date="2022-10" db="EMBL/GenBank/DDBJ databases">
        <authorList>
            <person name="Byrne P K."/>
        </authorList>
    </citation>
    <scope>NUCLEOTIDE SEQUENCE</scope>
    <source>
        <strain evidence="1">IFO1802</strain>
    </source>
</reference>
<evidence type="ECO:0000313" key="2">
    <source>
        <dbReference type="Proteomes" id="UP001162087"/>
    </source>
</evidence>
<organism evidence="1 2">
    <name type="scientific">Saccharomyces kudriavzevii (strain ATCC MYA-4449 / AS 2.2408 / CBS 8840 / NBRC 1802 / NCYC 2889)</name>
    <name type="common">Yeast</name>
    <dbReference type="NCBI Taxonomy" id="226230"/>
    <lineage>
        <taxon>Eukaryota</taxon>
        <taxon>Fungi</taxon>
        <taxon>Dikarya</taxon>
        <taxon>Ascomycota</taxon>
        <taxon>Saccharomycotina</taxon>
        <taxon>Saccharomycetes</taxon>
        <taxon>Saccharomycetales</taxon>
        <taxon>Saccharomycetaceae</taxon>
        <taxon>Saccharomyces</taxon>
    </lineage>
</organism>
<dbReference type="EMBL" id="OX365907">
    <property type="protein sequence ID" value="CAI4046768.1"/>
    <property type="molecule type" value="Genomic_DNA"/>
</dbReference>
<keyword evidence="2" id="KW-1185">Reference proteome</keyword>